<accession>A0A8E2DIY9</accession>
<dbReference type="InterPro" id="IPR038921">
    <property type="entry name" value="YOR389W-like"/>
</dbReference>
<name>A0A8E2DIY9_9APHY</name>
<dbReference type="PANTHER" id="PTHR35204">
    <property type="entry name" value="YALI0A21131P"/>
    <property type="match status" value="1"/>
</dbReference>
<feature type="chain" id="PRO_5034052254" evidence="2">
    <location>
        <begin position="19"/>
        <end position="566"/>
    </location>
</feature>
<dbReference type="PANTHER" id="PTHR35204:SF1">
    <property type="entry name" value="ENTEROTOXIN"/>
    <property type="match status" value="1"/>
</dbReference>
<keyword evidence="2" id="KW-0732">Signal</keyword>
<dbReference type="EMBL" id="KV722704">
    <property type="protein sequence ID" value="OCH84223.1"/>
    <property type="molecule type" value="Genomic_DNA"/>
</dbReference>
<evidence type="ECO:0000313" key="4">
    <source>
        <dbReference type="Proteomes" id="UP000250043"/>
    </source>
</evidence>
<dbReference type="AlphaFoldDB" id="A0A8E2DIY9"/>
<keyword evidence="4" id="KW-1185">Reference proteome</keyword>
<reference evidence="3 4" key="1">
    <citation type="submission" date="2016-07" db="EMBL/GenBank/DDBJ databases">
        <title>Draft genome of the white-rot fungus Obba rivulosa 3A-2.</title>
        <authorList>
            <consortium name="DOE Joint Genome Institute"/>
            <person name="Miettinen O."/>
            <person name="Riley R."/>
            <person name="Acob R."/>
            <person name="Barry K."/>
            <person name="Cullen D."/>
            <person name="De Vries R."/>
            <person name="Hainaut M."/>
            <person name="Hatakka A."/>
            <person name="Henrissat B."/>
            <person name="Hilden K."/>
            <person name="Kuo R."/>
            <person name="Labutti K."/>
            <person name="Lipzen A."/>
            <person name="Makela M.R."/>
            <person name="Sandor L."/>
            <person name="Spatafora J.W."/>
            <person name="Grigoriev I.V."/>
            <person name="Hibbett D.S."/>
        </authorList>
    </citation>
    <scope>NUCLEOTIDE SEQUENCE [LARGE SCALE GENOMIC DNA]</scope>
    <source>
        <strain evidence="3 4">3A-2</strain>
    </source>
</reference>
<feature type="region of interest" description="Disordered" evidence="1">
    <location>
        <begin position="527"/>
        <end position="566"/>
    </location>
</feature>
<feature type="compositionally biased region" description="Basic and acidic residues" evidence="1">
    <location>
        <begin position="542"/>
        <end position="566"/>
    </location>
</feature>
<dbReference type="OrthoDB" id="10261782at2759"/>
<gene>
    <name evidence="3" type="ORF">OBBRIDRAFT_786425</name>
</gene>
<evidence type="ECO:0000256" key="1">
    <source>
        <dbReference type="SAM" id="MobiDB-lite"/>
    </source>
</evidence>
<dbReference type="Proteomes" id="UP000250043">
    <property type="component" value="Unassembled WGS sequence"/>
</dbReference>
<evidence type="ECO:0000313" key="3">
    <source>
        <dbReference type="EMBL" id="OCH84223.1"/>
    </source>
</evidence>
<protein>
    <submittedName>
        <fullName evidence="3">Uncharacterized protein</fullName>
    </submittedName>
</protein>
<sequence length="566" mass="63966">MFCYSGLFLLACSSPVLSLSSQITLSKSLDVDNTTAPYVFNSLASLLTQWPNTYHPNGHTIIPGVLEPFTLLYHARKDARTAPSSPEWFAFDPEMSYGIMARVDGQTFMFTYQNIRPIKIVYFDGMSAALSNSSGWLDSQEILIRGKGRNGSEVFNPWDEYDRAESLCEWGNPFGVEGYVRMNAGFELLWCDFTSPSIQLVSHLNITPPGTPPGAPIGLPPPGKRPKGTPYHLPREPFTPSPLANVAHGDWLRAAAHRNSVPQPQIRLDFSAFVSFYHPRLRSLMGPREGQSMRQHRIWPDISDSDAESVVLEMQDVLRRVVTEPHGPGLNWGELANVIIGKWGDRIAQLHDFLDNSTSALRAGKDMNLTETLLSVQRLSYSPLNLYIDTTTAWPSWNPLPAGYPVTSHTPFWNASSLWRCTFSATWFLHGNVPYHQTSQEKLLQTSIETVQARLCSDYGAIFTESLEAKDSPERSVLLNSLEKWQARVVALMQWLDWTDWLRCDEVCPSNSICTMPLWPLNMAWQRPGAPEQGDTPTAWKPRCEKLDADRPPRRYRGYEYDHLDE</sequence>
<organism evidence="3 4">
    <name type="scientific">Obba rivulosa</name>
    <dbReference type="NCBI Taxonomy" id="1052685"/>
    <lineage>
        <taxon>Eukaryota</taxon>
        <taxon>Fungi</taxon>
        <taxon>Dikarya</taxon>
        <taxon>Basidiomycota</taxon>
        <taxon>Agaricomycotina</taxon>
        <taxon>Agaricomycetes</taxon>
        <taxon>Polyporales</taxon>
        <taxon>Gelatoporiaceae</taxon>
        <taxon>Obba</taxon>
    </lineage>
</organism>
<proteinExistence type="predicted"/>
<evidence type="ECO:0000256" key="2">
    <source>
        <dbReference type="SAM" id="SignalP"/>
    </source>
</evidence>
<feature type="signal peptide" evidence="2">
    <location>
        <begin position="1"/>
        <end position="18"/>
    </location>
</feature>